<feature type="domain" description="Tc1-like transposase DDE" evidence="1">
    <location>
        <begin position="2"/>
        <end position="68"/>
    </location>
</feature>
<sequence>YSVLPALGTRGILALDIFEGAVNKERFISFIRNDVANHLNPFPGPQSVVVMDNCVIHHDEEIRAIIEGDCG</sequence>
<protein>
    <recommendedName>
        <fullName evidence="1">Tc1-like transposase DDE domain-containing protein</fullName>
    </recommendedName>
</protein>
<dbReference type="EMBL" id="QPFP01000134">
    <property type="protein sequence ID" value="TEB20647.1"/>
    <property type="molecule type" value="Genomic_DNA"/>
</dbReference>
<evidence type="ECO:0000313" key="2">
    <source>
        <dbReference type="EMBL" id="TEB20647.1"/>
    </source>
</evidence>
<comment type="caution">
    <text evidence="2">The sequence shown here is derived from an EMBL/GenBank/DDBJ whole genome shotgun (WGS) entry which is preliminary data.</text>
</comment>
<dbReference type="Gene3D" id="3.30.420.10">
    <property type="entry name" value="Ribonuclease H-like superfamily/Ribonuclease H"/>
    <property type="match status" value="1"/>
</dbReference>
<dbReference type="InterPro" id="IPR038717">
    <property type="entry name" value="Tc1-like_DDE_dom"/>
</dbReference>
<accession>A0A4Y7SFM8</accession>
<evidence type="ECO:0000259" key="1">
    <source>
        <dbReference type="Pfam" id="PF13358"/>
    </source>
</evidence>
<keyword evidence="3" id="KW-1185">Reference proteome</keyword>
<feature type="non-terminal residue" evidence="2">
    <location>
        <position position="1"/>
    </location>
</feature>
<dbReference type="Proteomes" id="UP000298030">
    <property type="component" value="Unassembled WGS sequence"/>
</dbReference>
<dbReference type="InterPro" id="IPR036397">
    <property type="entry name" value="RNaseH_sf"/>
</dbReference>
<reference evidence="2 3" key="1">
    <citation type="journal article" date="2019" name="Nat. Ecol. Evol.">
        <title>Megaphylogeny resolves global patterns of mushroom evolution.</title>
        <authorList>
            <person name="Varga T."/>
            <person name="Krizsan K."/>
            <person name="Foldi C."/>
            <person name="Dima B."/>
            <person name="Sanchez-Garcia M."/>
            <person name="Sanchez-Ramirez S."/>
            <person name="Szollosi G.J."/>
            <person name="Szarkandi J.G."/>
            <person name="Papp V."/>
            <person name="Albert L."/>
            <person name="Andreopoulos W."/>
            <person name="Angelini C."/>
            <person name="Antonin V."/>
            <person name="Barry K.W."/>
            <person name="Bougher N.L."/>
            <person name="Buchanan P."/>
            <person name="Buyck B."/>
            <person name="Bense V."/>
            <person name="Catcheside P."/>
            <person name="Chovatia M."/>
            <person name="Cooper J."/>
            <person name="Damon W."/>
            <person name="Desjardin D."/>
            <person name="Finy P."/>
            <person name="Geml J."/>
            <person name="Haridas S."/>
            <person name="Hughes K."/>
            <person name="Justo A."/>
            <person name="Karasinski D."/>
            <person name="Kautmanova I."/>
            <person name="Kiss B."/>
            <person name="Kocsube S."/>
            <person name="Kotiranta H."/>
            <person name="LaButti K.M."/>
            <person name="Lechner B.E."/>
            <person name="Liimatainen K."/>
            <person name="Lipzen A."/>
            <person name="Lukacs Z."/>
            <person name="Mihaltcheva S."/>
            <person name="Morgado L.N."/>
            <person name="Niskanen T."/>
            <person name="Noordeloos M.E."/>
            <person name="Ohm R.A."/>
            <person name="Ortiz-Santana B."/>
            <person name="Ovrebo C."/>
            <person name="Racz N."/>
            <person name="Riley R."/>
            <person name="Savchenko A."/>
            <person name="Shiryaev A."/>
            <person name="Soop K."/>
            <person name="Spirin V."/>
            <person name="Szebenyi C."/>
            <person name="Tomsovsky M."/>
            <person name="Tulloss R.E."/>
            <person name="Uehling J."/>
            <person name="Grigoriev I.V."/>
            <person name="Vagvolgyi C."/>
            <person name="Papp T."/>
            <person name="Martin F.M."/>
            <person name="Miettinen O."/>
            <person name="Hibbett D.S."/>
            <person name="Nagy L.G."/>
        </authorList>
    </citation>
    <scope>NUCLEOTIDE SEQUENCE [LARGE SCALE GENOMIC DNA]</scope>
    <source>
        <strain evidence="2 3">FP101781</strain>
    </source>
</reference>
<name>A0A4Y7SFM8_COPMI</name>
<proteinExistence type="predicted"/>
<dbReference type="OrthoDB" id="2142724at2759"/>
<feature type="non-terminal residue" evidence="2">
    <location>
        <position position="71"/>
    </location>
</feature>
<dbReference type="GO" id="GO:0003676">
    <property type="term" value="F:nucleic acid binding"/>
    <property type="evidence" value="ECO:0007669"/>
    <property type="project" value="InterPro"/>
</dbReference>
<gene>
    <name evidence="2" type="ORF">FA13DRAFT_1589699</name>
</gene>
<dbReference type="AlphaFoldDB" id="A0A4Y7SFM8"/>
<organism evidence="2 3">
    <name type="scientific">Coprinellus micaceus</name>
    <name type="common">Glistening ink-cap mushroom</name>
    <name type="synonym">Coprinus micaceus</name>
    <dbReference type="NCBI Taxonomy" id="71717"/>
    <lineage>
        <taxon>Eukaryota</taxon>
        <taxon>Fungi</taxon>
        <taxon>Dikarya</taxon>
        <taxon>Basidiomycota</taxon>
        <taxon>Agaricomycotina</taxon>
        <taxon>Agaricomycetes</taxon>
        <taxon>Agaricomycetidae</taxon>
        <taxon>Agaricales</taxon>
        <taxon>Agaricineae</taxon>
        <taxon>Psathyrellaceae</taxon>
        <taxon>Coprinellus</taxon>
    </lineage>
</organism>
<evidence type="ECO:0000313" key="3">
    <source>
        <dbReference type="Proteomes" id="UP000298030"/>
    </source>
</evidence>
<dbReference type="Pfam" id="PF13358">
    <property type="entry name" value="DDE_3"/>
    <property type="match status" value="1"/>
</dbReference>